<dbReference type="SUPFAM" id="SSF53335">
    <property type="entry name" value="S-adenosyl-L-methionine-dependent methyltransferases"/>
    <property type="match status" value="1"/>
</dbReference>
<reference evidence="1 2" key="1">
    <citation type="submission" date="2021-03" db="EMBL/GenBank/DDBJ databases">
        <title>Actinoplanes flavus sp. nov., a novel actinomycete isolated from Coconut Palm rhizosphere soil.</title>
        <authorList>
            <person name="Luo X."/>
        </authorList>
    </citation>
    <scope>NUCLEOTIDE SEQUENCE [LARGE SCALE GENOMIC DNA]</scope>
    <source>
        <strain evidence="1 2">NEAU-H7</strain>
    </source>
</reference>
<dbReference type="Pfam" id="PF13578">
    <property type="entry name" value="Methyltransf_24"/>
    <property type="match status" value="1"/>
</dbReference>
<dbReference type="PANTHER" id="PTHR43167:SF1">
    <property type="entry name" value="PUTATIVE (AFU_ORTHOLOGUE AFUA_6G01830)-RELATED"/>
    <property type="match status" value="1"/>
</dbReference>
<dbReference type="Gene3D" id="3.40.50.150">
    <property type="entry name" value="Vaccinia Virus protein VP39"/>
    <property type="match status" value="1"/>
</dbReference>
<dbReference type="GO" id="GO:0032259">
    <property type="term" value="P:methylation"/>
    <property type="evidence" value="ECO:0007669"/>
    <property type="project" value="UniProtKB-KW"/>
</dbReference>
<organism evidence="1 2">
    <name type="scientific">Actinoplanes flavus</name>
    <dbReference type="NCBI Taxonomy" id="2820290"/>
    <lineage>
        <taxon>Bacteria</taxon>
        <taxon>Bacillati</taxon>
        <taxon>Actinomycetota</taxon>
        <taxon>Actinomycetes</taxon>
        <taxon>Micromonosporales</taxon>
        <taxon>Micromonosporaceae</taxon>
        <taxon>Actinoplanes</taxon>
    </lineage>
</organism>
<keyword evidence="1" id="KW-0808">Transferase</keyword>
<dbReference type="InterPro" id="IPR029063">
    <property type="entry name" value="SAM-dependent_MTases_sf"/>
</dbReference>
<dbReference type="GO" id="GO:0008168">
    <property type="term" value="F:methyltransferase activity"/>
    <property type="evidence" value="ECO:0007669"/>
    <property type="project" value="UniProtKB-KW"/>
</dbReference>
<evidence type="ECO:0000313" key="2">
    <source>
        <dbReference type="Proteomes" id="UP000679690"/>
    </source>
</evidence>
<sequence length="190" mass="19507">MPVPALVAAAWRRAAELDFPMSCEDPAGPLLATLAAAVPSGGRILELGTGAGVGTAWLVSGLTGRTDATVTTVELDAGLAAAVRAADWPPFVEIRTGDAGALLPTLGAFDLIFADALAGKWEGLDLTLAALSPGGVLIVDDMDLARYPEPEHRVAVTRVEEALANHPDLVSVQLPAGSGFTLATRRHPGQ</sequence>
<keyword evidence="2" id="KW-1185">Reference proteome</keyword>
<dbReference type="RefSeq" id="WP_208473226.1">
    <property type="nucleotide sequence ID" value="NZ_JAGFNS010000049.1"/>
</dbReference>
<dbReference type="PANTHER" id="PTHR43167">
    <property type="entry name" value="PUTATIVE (AFU_ORTHOLOGUE AFUA_6G01830)-RELATED"/>
    <property type="match status" value="1"/>
</dbReference>
<proteinExistence type="predicted"/>
<evidence type="ECO:0000313" key="1">
    <source>
        <dbReference type="EMBL" id="MBO3743992.1"/>
    </source>
</evidence>
<keyword evidence="1" id="KW-0489">Methyltransferase</keyword>
<dbReference type="CDD" id="cd02440">
    <property type="entry name" value="AdoMet_MTases"/>
    <property type="match status" value="1"/>
</dbReference>
<gene>
    <name evidence="1" type="ORF">J5X75_41510</name>
</gene>
<dbReference type="Proteomes" id="UP000679690">
    <property type="component" value="Unassembled WGS sequence"/>
</dbReference>
<protein>
    <submittedName>
        <fullName evidence="1">Class I SAM-dependent methyltransferase</fullName>
    </submittedName>
</protein>
<dbReference type="EMBL" id="JAGFNS010000049">
    <property type="protein sequence ID" value="MBO3743992.1"/>
    <property type="molecule type" value="Genomic_DNA"/>
</dbReference>
<name>A0ABS3UZI7_9ACTN</name>
<comment type="caution">
    <text evidence="1">The sequence shown here is derived from an EMBL/GenBank/DDBJ whole genome shotgun (WGS) entry which is preliminary data.</text>
</comment>
<accession>A0ABS3UZI7</accession>